<dbReference type="SUPFAM" id="SSF64518">
    <property type="entry name" value="Phase 1 flagellin"/>
    <property type="match status" value="1"/>
</dbReference>
<keyword evidence="6" id="KW-0966">Cell projection</keyword>
<organism evidence="6 7">
    <name type="scientific">Alcaligenes endophyticus</name>
    <dbReference type="NCBI Taxonomy" id="1929088"/>
    <lineage>
        <taxon>Bacteria</taxon>
        <taxon>Pseudomonadati</taxon>
        <taxon>Pseudomonadota</taxon>
        <taxon>Betaproteobacteria</taxon>
        <taxon>Burkholderiales</taxon>
        <taxon>Alcaligenaceae</taxon>
        <taxon>Alcaligenes</taxon>
    </lineage>
</organism>
<keyword evidence="6" id="KW-0282">Flagellum</keyword>
<keyword evidence="4" id="KW-0975">Bacterial flagellum</keyword>
<dbReference type="PANTHER" id="PTHR42792:SF1">
    <property type="entry name" value="FLAGELLAR HOOK-ASSOCIATED PROTEIN 3"/>
    <property type="match status" value="1"/>
</dbReference>
<comment type="caution">
    <text evidence="6">The sequence shown here is derived from an EMBL/GenBank/DDBJ whole genome shotgun (WGS) entry which is preliminary data.</text>
</comment>
<proteinExistence type="inferred from homology"/>
<evidence type="ECO:0000256" key="3">
    <source>
        <dbReference type="ARBA" id="ARBA00005709"/>
    </source>
</evidence>
<evidence type="ECO:0000259" key="5">
    <source>
        <dbReference type="Pfam" id="PF00669"/>
    </source>
</evidence>
<evidence type="ECO:0000256" key="4">
    <source>
        <dbReference type="ARBA" id="ARBA00023143"/>
    </source>
</evidence>
<dbReference type="NCBIfam" id="TIGR02550">
    <property type="entry name" value="flagell_flgL"/>
    <property type="match status" value="1"/>
</dbReference>
<feature type="domain" description="Flagellin N-terminal" evidence="5">
    <location>
        <begin position="3"/>
        <end position="139"/>
    </location>
</feature>
<dbReference type="RefSeq" id="WP_266122919.1">
    <property type="nucleotide sequence ID" value="NZ_JAJHNU010000003.1"/>
</dbReference>
<keyword evidence="6" id="KW-0969">Cilium</keyword>
<dbReference type="EMBL" id="JAJHNU010000003">
    <property type="protein sequence ID" value="MDN4122078.1"/>
    <property type="molecule type" value="Genomic_DNA"/>
</dbReference>
<dbReference type="PANTHER" id="PTHR42792">
    <property type="entry name" value="FLAGELLIN"/>
    <property type="match status" value="1"/>
</dbReference>
<evidence type="ECO:0000313" key="7">
    <source>
        <dbReference type="Proteomes" id="UP001168613"/>
    </source>
</evidence>
<dbReference type="InterPro" id="IPR001029">
    <property type="entry name" value="Flagellin_N"/>
</dbReference>
<evidence type="ECO:0000313" key="6">
    <source>
        <dbReference type="EMBL" id="MDN4122078.1"/>
    </source>
</evidence>
<gene>
    <name evidence="6" type="primary">flgL</name>
    <name evidence="6" type="ORF">LMS43_12340</name>
</gene>
<accession>A0ABT8ELA2</accession>
<reference evidence="6" key="1">
    <citation type="submission" date="2021-11" db="EMBL/GenBank/DDBJ databases">
        <title>Draft genome sequence of Alcaligenes endophyticus type strain CCUG 75668T.</title>
        <authorList>
            <person name="Salva-Serra F."/>
            <person name="Duran R.E."/>
            <person name="Seeger M."/>
            <person name="Moore E.R.B."/>
            <person name="Jaen-Luchoro D."/>
        </authorList>
    </citation>
    <scope>NUCLEOTIDE SEQUENCE</scope>
    <source>
        <strain evidence="6">CCUG 75668</strain>
    </source>
</reference>
<name>A0ABT8ELA2_9BURK</name>
<comment type="subcellular location">
    <subcellularLocation>
        <location evidence="1">Bacterial flagellum</location>
    </subcellularLocation>
    <subcellularLocation>
        <location evidence="2">Secreted</location>
    </subcellularLocation>
</comment>
<evidence type="ECO:0000256" key="1">
    <source>
        <dbReference type="ARBA" id="ARBA00004365"/>
    </source>
</evidence>
<dbReference type="InterPro" id="IPR013384">
    <property type="entry name" value="Flagell_FlgL"/>
</dbReference>
<dbReference type="Proteomes" id="UP001168613">
    <property type="component" value="Unassembled WGS sequence"/>
</dbReference>
<comment type="similarity">
    <text evidence="3">Belongs to the bacterial flagellin family.</text>
</comment>
<dbReference type="Gene3D" id="1.20.1330.10">
    <property type="entry name" value="f41 fragment of flagellin, N-terminal domain"/>
    <property type="match status" value="1"/>
</dbReference>
<sequence>MRISTSLFFQTGLNSINQQQADLVRIFQQIGSGQRMVNPSDDPLAAAQSISLEQSRSMNARFGENRAVAMRNLGEEENILNAVTVQLQSVKTRLVEVGNGALSDSDRHTLATVLQSSLDTLVGLGNSKDGSGQYLFSGAKGDTAPFDTSSYVYNGDTTQRFIQVEQTRQLDSADHGNDIFMRANPGASVYVSSASGTNAGTGVVGAPSLDTPSVNNGATYELTFNADGTYNVKWGADELQNQALPEADKNGVRRLSLPDGASVQLSGVPQAGDSFTVELASKSGMNLFKTLSFMIEALALPQTGSETNQAQFRNILNTTMQHMDQHYDNVLTVRSSVGTRMNELDALSANGNLRNLSYRQELSRLQDVNYYEASTQLELRKSALEAAAMAFRKIQSTNLFTMNSRG</sequence>
<dbReference type="InterPro" id="IPR001492">
    <property type="entry name" value="Flagellin"/>
</dbReference>
<evidence type="ECO:0000256" key="2">
    <source>
        <dbReference type="ARBA" id="ARBA00004613"/>
    </source>
</evidence>
<dbReference type="Pfam" id="PF00669">
    <property type="entry name" value="Flagellin_N"/>
    <property type="match status" value="1"/>
</dbReference>
<protein>
    <submittedName>
        <fullName evidence="6">Flagellar hook-associated protein FlgL</fullName>
    </submittedName>
</protein>
<keyword evidence="7" id="KW-1185">Reference proteome</keyword>